<dbReference type="EMBL" id="JAMKPW020000017">
    <property type="protein sequence ID" value="KAK8209173.1"/>
    <property type="molecule type" value="Genomic_DNA"/>
</dbReference>
<sequence length="82" mass="9087">MLACRTGAAHHSRLLVAAGRRDPERGGFGPCSDVKLERDQNRQSSLVAETALGRVWVENMEAPRISDSVEFLETPQIKTYTC</sequence>
<evidence type="ECO:0000313" key="1">
    <source>
        <dbReference type="EMBL" id="KAK8209173.1"/>
    </source>
</evidence>
<proteinExistence type="predicted"/>
<keyword evidence="2" id="KW-1185">Reference proteome</keyword>
<gene>
    <name evidence="1" type="ORF">M8818_003868</name>
</gene>
<organism evidence="1 2">
    <name type="scientific">Zalaria obscura</name>
    <dbReference type="NCBI Taxonomy" id="2024903"/>
    <lineage>
        <taxon>Eukaryota</taxon>
        <taxon>Fungi</taxon>
        <taxon>Dikarya</taxon>
        <taxon>Ascomycota</taxon>
        <taxon>Pezizomycotina</taxon>
        <taxon>Dothideomycetes</taxon>
        <taxon>Dothideomycetidae</taxon>
        <taxon>Dothideales</taxon>
        <taxon>Zalariaceae</taxon>
        <taxon>Zalaria</taxon>
    </lineage>
</organism>
<protein>
    <submittedName>
        <fullName evidence="1">Uncharacterized protein</fullName>
    </submittedName>
</protein>
<name>A0ACC3SDN4_9PEZI</name>
<reference evidence="1" key="1">
    <citation type="submission" date="2024-02" db="EMBL/GenBank/DDBJ databases">
        <title>Metagenome Assembled Genome of Zalaria obscura JY119.</title>
        <authorList>
            <person name="Vighnesh L."/>
            <person name="Jagadeeshwari U."/>
            <person name="Venkata Ramana C."/>
            <person name="Sasikala C."/>
        </authorList>
    </citation>
    <scope>NUCLEOTIDE SEQUENCE</scope>
    <source>
        <strain evidence="1">JY119</strain>
    </source>
</reference>
<evidence type="ECO:0000313" key="2">
    <source>
        <dbReference type="Proteomes" id="UP001320706"/>
    </source>
</evidence>
<accession>A0ACC3SDN4</accession>
<comment type="caution">
    <text evidence="1">The sequence shown here is derived from an EMBL/GenBank/DDBJ whole genome shotgun (WGS) entry which is preliminary data.</text>
</comment>
<dbReference type="Proteomes" id="UP001320706">
    <property type="component" value="Unassembled WGS sequence"/>
</dbReference>